<reference evidence="1 2" key="1">
    <citation type="submission" date="2019-06" db="EMBL/GenBank/DDBJ databases">
        <title>The genome of Shewanella sp. SM1901.</title>
        <authorList>
            <person name="Cha Q."/>
        </authorList>
    </citation>
    <scope>NUCLEOTIDE SEQUENCE [LARGE SCALE GENOMIC DNA]</scope>
    <source>
        <strain evidence="1 2">SM1901</strain>
    </source>
</reference>
<dbReference type="InterPro" id="IPR006311">
    <property type="entry name" value="TAT_signal"/>
</dbReference>
<dbReference type="KEGG" id="spol:FH971_11660"/>
<dbReference type="EMBL" id="CP041036">
    <property type="protein sequence ID" value="QDE33238.1"/>
    <property type="molecule type" value="Genomic_DNA"/>
</dbReference>
<evidence type="ECO:0000313" key="1">
    <source>
        <dbReference type="EMBL" id="QDE33238.1"/>
    </source>
</evidence>
<name>A0A4Y5YKW4_9GAMM</name>
<keyword evidence="2" id="KW-1185">Reference proteome</keyword>
<gene>
    <name evidence="1" type="ORF">FH971_11660</name>
</gene>
<evidence type="ECO:0000313" key="2">
    <source>
        <dbReference type="Proteomes" id="UP000319809"/>
    </source>
</evidence>
<dbReference type="Pfam" id="PF13618">
    <property type="entry name" value="Gluconate_2-dh3"/>
    <property type="match status" value="1"/>
</dbReference>
<organism evidence="1 2">
    <name type="scientific">Shewanella polaris</name>
    <dbReference type="NCBI Taxonomy" id="2588449"/>
    <lineage>
        <taxon>Bacteria</taxon>
        <taxon>Pseudomonadati</taxon>
        <taxon>Pseudomonadota</taxon>
        <taxon>Gammaproteobacteria</taxon>
        <taxon>Alteromonadales</taxon>
        <taxon>Shewanellaceae</taxon>
        <taxon>Shewanella</taxon>
    </lineage>
</organism>
<dbReference type="PROSITE" id="PS51318">
    <property type="entry name" value="TAT"/>
    <property type="match status" value="1"/>
</dbReference>
<sequence>MNIKKTLNNSRRKFLKEATIAISVVAMAPNLVIPTLAQPLDIDLGEYKPSYFSANEWAFILAATDRLIPADATGPGALDTNVPVFIDKQMQGRFGNALDWYMQPPFLSAKPEMGYQSSLTPAQTYRQGIKATEDYCHQTYQKSFAELSDSEKDMVLSQLQLGEIQFSDLSSMQFFSFLLQNTKEGYFADPIHSGNKNLASWKMIGFPGARASFKEWVAYPNVEYPLGPVSIEGERG</sequence>
<accession>A0A4Y5YKW4</accession>
<dbReference type="AlphaFoldDB" id="A0A4Y5YKW4"/>
<proteinExistence type="predicted"/>
<dbReference type="InterPro" id="IPR027056">
    <property type="entry name" value="Gluconate_2DH_su3"/>
</dbReference>
<protein>
    <submittedName>
        <fullName evidence="1">Gluconate 2-dehydrogenase subunit 3 family protein</fullName>
    </submittedName>
</protein>
<dbReference type="Proteomes" id="UP000319809">
    <property type="component" value="Chromosome"/>
</dbReference>